<dbReference type="PROSITE" id="PS51257">
    <property type="entry name" value="PROKAR_LIPOPROTEIN"/>
    <property type="match status" value="1"/>
</dbReference>
<organism evidence="5 6">
    <name type="scientific">Georgenia halotolerans</name>
    <dbReference type="NCBI Taxonomy" id="3028317"/>
    <lineage>
        <taxon>Bacteria</taxon>
        <taxon>Bacillati</taxon>
        <taxon>Actinomycetota</taxon>
        <taxon>Actinomycetes</taxon>
        <taxon>Micrococcales</taxon>
        <taxon>Bogoriellaceae</taxon>
        <taxon>Georgenia</taxon>
    </lineage>
</organism>
<dbReference type="PANTHER" id="PTHR30632:SF14">
    <property type="entry name" value="TUNGSTATE_MOLYBDATE_CHROMATE-BINDING PROTEIN MODA"/>
    <property type="match status" value="1"/>
</dbReference>
<evidence type="ECO:0000313" key="5">
    <source>
        <dbReference type="EMBL" id="MDD9206997.1"/>
    </source>
</evidence>
<evidence type="ECO:0000313" key="6">
    <source>
        <dbReference type="Proteomes" id="UP001165561"/>
    </source>
</evidence>
<dbReference type="InterPro" id="IPR044084">
    <property type="entry name" value="AvModA-like_subst-bd"/>
</dbReference>
<keyword evidence="6" id="KW-1185">Reference proteome</keyword>
<evidence type="ECO:0000256" key="4">
    <source>
        <dbReference type="SAM" id="SignalP"/>
    </source>
</evidence>
<dbReference type="Gene3D" id="3.40.190.10">
    <property type="entry name" value="Periplasmic binding protein-like II"/>
    <property type="match status" value="2"/>
</dbReference>
<dbReference type="Pfam" id="PF13531">
    <property type="entry name" value="SBP_bac_11"/>
    <property type="match status" value="1"/>
</dbReference>
<evidence type="ECO:0000256" key="2">
    <source>
        <dbReference type="ARBA" id="ARBA00022723"/>
    </source>
</evidence>
<evidence type="ECO:0000256" key="3">
    <source>
        <dbReference type="ARBA" id="ARBA00022729"/>
    </source>
</evidence>
<comment type="similarity">
    <text evidence="1">Belongs to the bacterial solute-binding protein ModA family.</text>
</comment>
<dbReference type="InterPro" id="IPR050682">
    <property type="entry name" value="ModA/WtpA"/>
</dbReference>
<accession>A0ABT5TYG6</accession>
<dbReference type="PANTHER" id="PTHR30632">
    <property type="entry name" value="MOLYBDATE-BINDING PERIPLASMIC PROTEIN"/>
    <property type="match status" value="1"/>
</dbReference>
<comment type="caution">
    <text evidence="5">The sequence shown here is derived from an EMBL/GenBank/DDBJ whole genome shotgun (WGS) entry which is preliminary data.</text>
</comment>
<evidence type="ECO:0000256" key="1">
    <source>
        <dbReference type="ARBA" id="ARBA00009175"/>
    </source>
</evidence>
<proteinExistence type="inferred from homology"/>
<sequence>MRAPRPRAILAVLGVLLLTACGTAGATDGAERATEERVVRVAAAADLKFALEEVADLVAEEHPDVRLDLTYGSSGTFVQQITNGAPFDLYLSADRGYAEQLVDAGLAAPEDLFSYAVGRLVLWTPDGSALDPAPGLTVLAPEDAGTVAIANPEHAPYGRAAVAALRAAGLEEQVRPRLVLGENVAQAAEFVRSGNAQAGVVALSLVLADPLRGHGRWVEVPVDSYPRLDQGGVVLSGAADLGAARAVREVLLGAGGTEVLERYGFSLPGS</sequence>
<protein>
    <submittedName>
        <fullName evidence="5">Molybdate ABC transporter substrate-binding protein</fullName>
    </submittedName>
</protein>
<dbReference type="SUPFAM" id="SSF53850">
    <property type="entry name" value="Periplasmic binding protein-like II"/>
    <property type="match status" value="1"/>
</dbReference>
<reference evidence="5" key="1">
    <citation type="submission" date="2023-02" db="EMBL/GenBank/DDBJ databases">
        <title>Georgenia sp.10Sc9-8, isolated from a soil sample collected from the Taklamakan desert.</title>
        <authorList>
            <person name="Liu S."/>
        </authorList>
    </citation>
    <scope>NUCLEOTIDE SEQUENCE</scope>
    <source>
        <strain evidence="5">10Sc9-8</strain>
    </source>
</reference>
<dbReference type="CDD" id="cd13539">
    <property type="entry name" value="PBP2_AvModA"/>
    <property type="match status" value="1"/>
</dbReference>
<dbReference type="InterPro" id="IPR005950">
    <property type="entry name" value="ModA"/>
</dbReference>
<dbReference type="PIRSF" id="PIRSF004846">
    <property type="entry name" value="ModA"/>
    <property type="match status" value="1"/>
</dbReference>
<keyword evidence="2" id="KW-0479">Metal-binding</keyword>
<dbReference type="EMBL" id="JARACI010001022">
    <property type="protein sequence ID" value="MDD9206997.1"/>
    <property type="molecule type" value="Genomic_DNA"/>
</dbReference>
<feature type="signal peptide" evidence="4">
    <location>
        <begin position="1"/>
        <end position="26"/>
    </location>
</feature>
<keyword evidence="3 4" id="KW-0732">Signal</keyword>
<dbReference type="Proteomes" id="UP001165561">
    <property type="component" value="Unassembled WGS sequence"/>
</dbReference>
<feature type="chain" id="PRO_5045369385" evidence="4">
    <location>
        <begin position="27"/>
        <end position="270"/>
    </location>
</feature>
<dbReference type="NCBIfam" id="TIGR01256">
    <property type="entry name" value="modA"/>
    <property type="match status" value="1"/>
</dbReference>
<gene>
    <name evidence="5" type="primary">modA</name>
    <name evidence="5" type="ORF">PU560_11040</name>
</gene>
<name>A0ABT5TYG6_9MICO</name>